<dbReference type="PANTHER" id="PTHR36809:SF1">
    <property type="entry name" value="TRANSMEMBRANE PROTEIN"/>
    <property type="match status" value="1"/>
</dbReference>
<name>A0A5A7PIK1_STRAF</name>
<keyword evidence="1" id="KW-1133">Transmembrane helix</keyword>
<keyword evidence="1" id="KW-0472">Membrane</keyword>
<feature type="transmembrane region" description="Helical" evidence="1">
    <location>
        <begin position="63"/>
        <end position="83"/>
    </location>
</feature>
<protein>
    <submittedName>
        <fullName evidence="2">N-acetylmuramic acid 6-phosphate etherase 1</fullName>
    </submittedName>
</protein>
<proteinExistence type="predicted"/>
<comment type="caution">
    <text evidence="2">The sequence shown here is derived from an EMBL/GenBank/DDBJ whole genome shotgun (WGS) entry which is preliminary data.</text>
</comment>
<reference evidence="3" key="1">
    <citation type="journal article" date="2019" name="Curr. Biol.">
        <title>Genome Sequence of Striga asiatica Provides Insight into the Evolution of Plant Parasitism.</title>
        <authorList>
            <person name="Yoshida S."/>
            <person name="Kim S."/>
            <person name="Wafula E.K."/>
            <person name="Tanskanen J."/>
            <person name="Kim Y.M."/>
            <person name="Honaas L."/>
            <person name="Yang Z."/>
            <person name="Spallek T."/>
            <person name="Conn C.E."/>
            <person name="Ichihashi Y."/>
            <person name="Cheong K."/>
            <person name="Cui S."/>
            <person name="Der J.P."/>
            <person name="Gundlach H."/>
            <person name="Jiao Y."/>
            <person name="Hori C."/>
            <person name="Ishida J.K."/>
            <person name="Kasahara H."/>
            <person name="Kiba T."/>
            <person name="Kim M.S."/>
            <person name="Koo N."/>
            <person name="Laohavisit A."/>
            <person name="Lee Y.H."/>
            <person name="Lumba S."/>
            <person name="McCourt P."/>
            <person name="Mortimer J.C."/>
            <person name="Mutuku J.M."/>
            <person name="Nomura T."/>
            <person name="Sasaki-Sekimoto Y."/>
            <person name="Seto Y."/>
            <person name="Wang Y."/>
            <person name="Wakatake T."/>
            <person name="Sakakibara H."/>
            <person name="Demura T."/>
            <person name="Yamaguchi S."/>
            <person name="Yoneyama K."/>
            <person name="Manabe R.I."/>
            <person name="Nelson D.C."/>
            <person name="Schulman A.H."/>
            <person name="Timko M.P."/>
            <person name="dePamphilis C.W."/>
            <person name="Choi D."/>
            <person name="Shirasu K."/>
        </authorList>
    </citation>
    <scope>NUCLEOTIDE SEQUENCE [LARGE SCALE GENOMIC DNA]</scope>
    <source>
        <strain evidence="3">cv. UVA1</strain>
    </source>
</reference>
<keyword evidence="1" id="KW-0812">Transmembrane</keyword>
<accession>A0A5A7PIK1</accession>
<organism evidence="2 3">
    <name type="scientific">Striga asiatica</name>
    <name type="common">Asiatic witchweed</name>
    <name type="synonym">Buchnera asiatica</name>
    <dbReference type="NCBI Taxonomy" id="4170"/>
    <lineage>
        <taxon>Eukaryota</taxon>
        <taxon>Viridiplantae</taxon>
        <taxon>Streptophyta</taxon>
        <taxon>Embryophyta</taxon>
        <taxon>Tracheophyta</taxon>
        <taxon>Spermatophyta</taxon>
        <taxon>Magnoliopsida</taxon>
        <taxon>eudicotyledons</taxon>
        <taxon>Gunneridae</taxon>
        <taxon>Pentapetalae</taxon>
        <taxon>asterids</taxon>
        <taxon>lamiids</taxon>
        <taxon>Lamiales</taxon>
        <taxon>Orobanchaceae</taxon>
        <taxon>Buchnereae</taxon>
        <taxon>Striga</taxon>
    </lineage>
</organism>
<keyword evidence="3" id="KW-1185">Reference proteome</keyword>
<dbReference type="EMBL" id="BKCP01004605">
    <property type="protein sequence ID" value="GER32428.1"/>
    <property type="molecule type" value="Genomic_DNA"/>
</dbReference>
<dbReference type="PANTHER" id="PTHR36809">
    <property type="entry name" value="TRANSMEMBRANE PROTEIN"/>
    <property type="match status" value="1"/>
</dbReference>
<dbReference type="AlphaFoldDB" id="A0A5A7PIK1"/>
<gene>
    <name evidence="2" type="ORF">STAS_08496</name>
</gene>
<evidence type="ECO:0000313" key="3">
    <source>
        <dbReference type="Proteomes" id="UP000325081"/>
    </source>
</evidence>
<dbReference type="Proteomes" id="UP000325081">
    <property type="component" value="Unassembled WGS sequence"/>
</dbReference>
<evidence type="ECO:0000313" key="2">
    <source>
        <dbReference type="EMBL" id="GER32428.1"/>
    </source>
</evidence>
<sequence length="137" mass="14933">MQSAPLNSSSLKIVNYTLFTGPYGSNPSTLCKPQVSLKIRSGSRAAVRAVDDISAITSSQPQITWQIVVGALAGLSPFVVAGIEFSKRIIEQKKCKVCKGSGLVLRDDKWFFAMAILEKILYWLGNQNLKTSLSPKI</sequence>
<evidence type="ECO:0000256" key="1">
    <source>
        <dbReference type="SAM" id="Phobius"/>
    </source>
</evidence>
<dbReference type="OrthoDB" id="2018625at2759"/>